<protein>
    <submittedName>
        <fullName evidence="1">ATP-binding protein</fullName>
    </submittedName>
</protein>
<dbReference type="Proteomes" id="UP001058860">
    <property type="component" value="Chromosome"/>
</dbReference>
<dbReference type="EMBL" id="CP088295">
    <property type="protein sequence ID" value="UUY05011.1"/>
    <property type="molecule type" value="Genomic_DNA"/>
</dbReference>
<name>A0ABY5PK34_9ACTN</name>
<dbReference type="GO" id="GO:0005524">
    <property type="term" value="F:ATP binding"/>
    <property type="evidence" value="ECO:0007669"/>
    <property type="project" value="UniProtKB-KW"/>
</dbReference>
<sequence length="174" mass="18884">MELTFPQNAVVVVAGVPGAGKSTLIRRAVDRDGVAVVDTDDARARGRDGRGLYVRHYLRIAGAVLGGRPAVIHTRGTRAPARWAIRAMAFLRARPAHLVLIDAPREIAEAGQRDRGRAVSQTTMDAEWRRWRRLLTHGIGGERWRTVEILDRDEAATVTAFAFAPAAAAAFAAA</sequence>
<keyword evidence="1" id="KW-0547">Nucleotide-binding</keyword>
<reference evidence="2" key="1">
    <citation type="submission" date="2021-11" db="EMBL/GenBank/DDBJ databases">
        <title>Cultivation dependent microbiological survey of springs from the worlds oldest radium mine currently devoted to the extraction of radon-saturated water.</title>
        <authorList>
            <person name="Kapinusova G."/>
            <person name="Smrhova T."/>
            <person name="Strejcek M."/>
            <person name="Suman J."/>
            <person name="Jani K."/>
            <person name="Pajer P."/>
            <person name="Uhlik O."/>
        </authorList>
    </citation>
    <scope>NUCLEOTIDE SEQUENCE [LARGE SCALE GENOMIC DNA]</scope>
    <source>
        <strain evidence="2">J379</strain>
    </source>
</reference>
<keyword evidence="1" id="KW-0067">ATP-binding</keyword>
<accession>A0ABY5PK34</accession>
<keyword evidence="2" id="KW-1185">Reference proteome</keyword>
<dbReference type="SUPFAM" id="SSF52540">
    <property type="entry name" value="P-loop containing nucleoside triphosphate hydrolases"/>
    <property type="match status" value="1"/>
</dbReference>
<dbReference type="Pfam" id="PF13671">
    <property type="entry name" value="AAA_33"/>
    <property type="match status" value="1"/>
</dbReference>
<evidence type="ECO:0000313" key="1">
    <source>
        <dbReference type="EMBL" id="UUY05011.1"/>
    </source>
</evidence>
<dbReference type="RefSeq" id="WP_353865481.1">
    <property type="nucleotide sequence ID" value="NZ_CP088295.1"/>
</dbReference>
<dbReference type="Gene3D" id="3.40.50.300">
    <property type="entry name" value="P-loop containing nucleotide triphosphate hydrolases"/>
    <property type="match status" value="1"/>
</dbReference>
<evidence type="ECO:0000313" key="2">
    <source>
        <dbReference type="Proteomes" id="UP001058860"/>
    </source>
</evidence>
<dbReference type="InterPro" id="IPR027417">
    <property type="entry name" value="P-loop_NTPase"/>
</dbReference>
<organism evidence="1 2">
    <name type="scientific">Svornostia abyssi</name>
    <dbReference type="NCBI Taxonomy" id="2898438"/>
    <lineage>
        <taxon>Bacteria</taxon>
        <taxon>Bacillati</taxon>
        <taxon>Actinomycetota</taxon>
        <taxon>Thermoleophilia</taxon>
        <taxon>Solirubrobacterales</taxon>
        <taxon>Baekduiaceae</taxon>
        <taxon>Svornostia</taxon>
    </lineage>
</organism>
<gene>
    <name evidence="1" type="ORF">LRS13_05630</name>
</gene>
<proteinExistence type="predicted"/>